<proteinExistence type="inferred from homology"/>
<name>A0A0S6VZS1_9BACT</name>
<feature type="transmembrane region" description="Helical" evidence="7">
    <location>
        <begin position="115"/>
        <end position="136"/>
    </location>
</feature>
<evidence type="ECO:0000256" key="3">
    <source>
        <dbReference type="ARBA" id="ARBA00022475"/>
    </source>
</evidence>
<dbReference type="GO" id="GO:0055085">
    <property type="term" value="P:transmembrane transport"/>
    <property type="evidence" value="ECO:0007669"/>
    <property type="project" value="InterPro"/>
</dbReference>
<keyword evidence="5 7" id="KW-1133">Transmembrane helix</keyword>
<evidence type="ECO:0000313" key="9">
    <source>
        <dbReference type="EMBL" id="GAK50766.1"/>
    </source>
</evidence>
<dbReference type="InterPro" id="IPR035906">
    <property type="entry name" value="MetI-like_sf"/>
</dbReference>
<accession>A0A0S6VZS1</accession>
<feature type="transmembrane region" description="Helical" evidence="7">
    <location>
        <begin position="81"/>
        <end position="103"/>
    </location>
</feature>
<dbReference type="Proteomes" id="UP000030700">
    <property type="component" value="Unassembled WGS sequence"/>
</dbReference>
<dbReference type="PANTHER" id="PTHR32243:SF18">
    <property type="entry name" value="INNER MEMBRANE ABC TRANSPORTER PERMEASE PROTEIN YCJP"/>
    <property type="match status" value="1"/>
</dbReference>
<keyword evidence="6 7" id="KW-0472">Membrane</keyword>
<dbReference type="Gene3D" id="1.10.3720.10">
    <property type="entry name" value="MetI-like"/>
    <property type="match status" value="1"/>
</dbReference>
<gene>
    <name evidence="9" type="ORF">U14_02007</name>
</gene>
<evidence type="ECO:0000256" key="5">
    <source>
        <dbReference type="ARBA" id="ARBA00022989"/>
    </source>
</evidence>
<dbReference type="EMBL" id="DF820456">
    <property type="protein sequence ID" value="GAK50766.1"/>
    <property type="molecule type" value="Genomic_DNA"/>
</dbReference>
<sequence length="283" mass="32078">MRTQSRLRKKITAFNVVVVLFTLGFLVFFLFPLYWQIATSFKTRENAFKIPPQLFPDPLTLDRYRWVFHNTSFPLNVRNSLIVSSSTTIICLVFSTLASYALARLQLPGSKAIMMGVLICSMLPAISIIGPLYLMFKEFRLINSFLGLGIAYTAFFLPFTMWFLTSFFKTLPVELEEAAEIDGCTPFQTLYQIMIPLSAPAIFTVLMMVFIFSWNEYLFSFTFMSTDSVRTYPVGLVMLQGLWEMPWCEISAASSMVVIPVVILVLVAQKYIIQGLTAGALKG</sequence>
<dbReference type="InterPro" id="IPR000515">
    <property type="entry name" value="MetI-like"/>
</dbReference>
<evidence type="ECO:0000256" key="2">
    <source>
        <dbReference type="ARBA" id="ARBA00022448"/>
    </source>
</evidence>
<dbReference type="PANTHER" id="PTHR32243">
    <property type="entry name" value="MALTOSE TRANSPORT SYSTEM PERMEASE-RELATED"/>
    <property type="match status" value="1"/>
</dbReference>
<feature type="transmembrane region" description="Helical" evidence="7">
    <location>
        <begin position="142"/>
        <end position="164"/>
    </location>
</feature>
<evidence type="ECO:0000313" key="10">
    <source>
        <dbReference type="Proteomes" id="UP000030700"/>
    </source>
</evidence>
<dbReference type="CDD" id="cd06261">
    <property type="entry name" value="TM_PBP2"/>
    <property type="match status" value="1"/>
</dbReference>
<dbReference type="GO" id="GO:0005886">
    <property type="term" value="C:plasma membrane"/>
    <property type="evidence" value="ECO:0007669"/>
    <property type="project" value="UniProtKB-SubCell"/>
</dbReference>
<dbReference type="InterPro" id="IPR050901">
    <property type="entry name" value="BP-dep_ABC_trans_perm"/>
</dbReference>
<feature type="transmembrane region" description="Helical" evidence="7">
    <location>
        <begin position="193"/>
        <end position="214"/>
    </location>
</feature>
<dbReference type="SUPFAM" id="SSF161098">
    <property type="entry name" value="MetI-like"/>
    <property type="match status" value="1"/>
</dbReference>
<keyword evidence="3" id="KW-1003">Cell membrane</keyword>
<keyword evidence="4 7" id="KW-0812">Transmembrane</keyword>
<feature type="transmembrane region" description="Helical" evidence="7">
    <location>
        <begin position="12"/>
        <end position="35"/>
    </location>
</feature>
<evidence type="ECO:0000256" key="1">
    <source>
        <dbReference type="ARBA" id="ARBA00004651"/>
    </source>
</evidence>
<feature type="domain" description="ABC transmembrane type-1" evidence="8">
    <location>
        <begin position="77"/>
        <end position="268"/>
    </location>
</feature>
<organism evidence="9 10">
    <name type="scientific">Candidatus Moduliflexus flocculans</name>
    <dbReference type="NCBI Taxonomy" id="1499966"/>
    <lineage>
        <taxon>Bacteria</taxon>
        <taxon>Candidatus Moduliflexota</taxon>
        <taxon>Candidatus Moduliflexia</taxon>
        <taxon>Candidatus Moduliflexales</taxon>
        <taxon>Candidatus Moduliflexaceae</taxon>
    </lineage>
</organism>
<dbReference type="AlphaFoldDB" id="A0A0S6VZS1"/>
<protein>
    <submittedName>
        <fullName evidence="9">Binding-protein-dependent transport systems inner membrane component</fullName>
    </submittedName>
</protein>
<evidence type="ECO:0000259" key="8">
    <source>
        <dbReference type="PROSITE" id="PS50928"/>
    </source>
</evidence>
<evidence type="ECO:0000256" key="6">
    <source>
        <dbReference type="ARBA" id="ARBA00023136"/>
    </source>
</evidence>
<feature type="transmembrane region" description="Helical" evidence="7">
    <location>
        <begin position="250"/>
        <end position="268"/>
    </location>
</feature>
<evidence type="ECO:0000256" key="7">
    <source>
        <dbReference type="RuleBase" id="RU363032"/>
    </source>
</evidence>
<reference evidence="9 10" key="1">
    <citation type="journal article" date="2015" name="PeerJ">
        <title>First genomic representation of candidate bacterial phylum KSB3 points to enhanced environmental sensing as a trigger of wastewater bulking.</title>
        <authorList>
            <person name="Sekiguchi Y."/>
            <person name="Ohashi A."/>
            <person name="Parks D.H."/>
            <person name="Yamauchi T."/>
            <person name="Tyson G.W."/>
            <person name="Hugenholtz P."/>
        </authorList>
    </citation>
    <scope>NUCLEOTIDE SEQUENCE [LARGE SCALE GENOMIC DNA]</scope>
</reference>
<dbReference type="STRING" id="1499966.U14_02007"/>
<comment type="similarity">
    <text evidence="7">Belongs to the binding-protein-dependent transport system permease family.</text>
</comment>
<keyword evidence="10" id="KW-1185">Reference proteome</keyword>
<evidence type="ECO:0000256" key="4">
    <source>
        <dbReference type="ARBA" id="ARBA00022692"/>
    </source>
</evidence>
<keyword evidence="2 7" id="KW-0813">Transport</keyword>
<dbReference type="Pfam" id="PF00528">
    <property type="entry name" value="BPD_transp_1"/>
    <property type="match status" value="1"/>
</dbReference>
<dbReference type="HOGENOM" id="CLU_016047_1_2_0"/>
<comment type="subcellular location">
    <subcellularLocation>
        <location evidence="1 7">Cell membrane</location>
        <topology evidence="1 7">Multi-pass membrane protein</topology>
    </subcellularLocation>
</comment>
<dbReference type="PROSITE" id="PS50928">
    <property type="entry name" value="ABC_TM1"/>
    <property type="match status" value="1"/>
</dbReference>